<dbReference type="EMBL" id="UFYW01000001">
    <property type="protein sequence ID" value="STD84251.1"/>
    <property type="molecule type" value="Genomic_DNA"/>
</dbReference>
<proteinExistence type="predicted"/>
<name>A0A376H0D9_ENTGA</name>
<keyword evidence="2" id="KW-0472">Membrane</keyword>
<keyword evidence="2" id="KW-1133">Transmembrane helix</keyword>
<protein>
    <submittedName>
        <fullName evidence="3">Uncharacterized protein</fullName>
    </submittedName>
</protein>
<dbReference type="RefSeq" id="WP_060815377.1">
    <property type="nucleotide sequence ID" value="NZ_CAJSYR010000009.1"/>
</dbReference>
<feature type="region of interest" description="Disordered" evidence="1">
    <location>
        <begin position="57"/>
        <end position="79"/>
    </location>
</feature>
<keyword evidence="4" id="KW-1185">Reference proteome</keyword>
<dbReference type="OrthoDB" id="2188829at2"/>
<accession>A0A376H0D9</accession>
<dbReference type="AlphaFoldDB" id="A0A376H0D9"/>
<evidence type="ECO:0000313" key="4">
    <source>
        <dbReference type="Proteomes" id="UP000254807"/>
    </source>
</evidence>
<dbReference type="Proteomes" id="UP000254807">
    <property type="component" value="Unassembled WGS sequence"/>
</dbReference>
<feature type="compositionally biased region" description="Basic and acidic residues" evidence="1">
    <location>
        <begin position="57"/>
        <end position="69"/>
    </location>
</feature>
<reference evidence="3 4" key="1">
    <citation type="submission" date="2018-06" db="EMBL/GenBank/DDBJ databases">
        <authorList>
            <consortium name="Pathogen Informatics"/>
            <person name="Doyle S."/>
        </authorList>
    </citation>
    <scope>NUCLEOTIDE SEQUENCE [LARGE SCALE GENOMIC DNA]</scope>
    <source>
        <strain evidence="3 4">NCTC12360</strain>
    </source>
</reference>
<sequence length="79" mass="9352">MKKIYWLRRIAVLLFMFGIGVFATGQAPTWLKIGFPTTVMLWLMIYDEAMFEREMKRRDRVTRNEKQKEPTPVPASVSK</sequence>
<evidence type="ECO:0000256" key="2">
    <source>
        <dbReference type="SAM" id="Phobius"/>
    </source>
</evidence>
<feature type="transmembrane region" description="Helical" evidence="2">
    <location>
        <begin position="33"/>
        <end position="51"/>
    </location>
</feature>
<evidence type="ECO:0000313" key="3">
    <source>
        <dbReference type="EMBL" id="STD84251.1"/>
    </source>
</evidence>
<keyword evidence="2" id="KW-0812">Transmembrane</keyword>
<evidence type="ECO:0000256" key="1">
    <source>
        <dbReference type="SAM" id="MobiDB-lite"/>
    </source>
</evidence>
<organism evidence="3 4">
    <name type="scientific">Enterococcus gallinarum</name>
    <dbReference type="NCBI Taxonomy" id="1353"/>
    <lineage>
        <taxon>Bacteria</taxon>
        <taxon>Bacillati</taxon>
        <taxon>Bacillota</taxon>
        <taxon>Bacilli</taxon>
        <taxon>Lactobacillales</taxon>
        <taxon>Enterococcaceae</taxon>
        <taxon>Enterococcus</taxon>
    </lineage>
</organism>
<gene>
    <name evidence="3" type="ORF">NCTC12360_02780</name>
</gene>